<keyword evidence="13" id="KW-1185">Reference proteome</keyword>
<evidence type="ECO:0000256" key="9">
    <source>
        <dbReference type="PROSITE-ProRule" id="PRU00555"/>
    </source>
</evidence>
<keyword evidence="4 9" id="KW-0378">Hydrolase</keyword>
<dbReference type="PROSITE" id="PS51210">
    <property type="entry name" value="PLA2C"/>
    <property type="match status" value="1"/>
</dbReference>
<dbReference type="Gene3D" id="3.40.1090.10">
    <property type="entry name" value="Cytosolic phospholipase A2 catalytic domain"/>
    <property type="match status" value="1"/>
</dbReference>
<keyword evidence="5 9" id="KW-0442">Lipid degradation</keyword>
<gene>
    <name evidence="12" type="ORF">B0H67DRAFT_476073</name>
</gene>
<keyword evidence="7" id="KW-0325">Glycoprotein</keyword>
<evidence type="ECO:0000256" key="3">
    <source>
        <dbReference type="ARBA" id="ARBA00022729"/>
    </source>
</evidence>
<evidence type="ECO:0000259" key="11">
    <source>
        <dbReference type="PROSITE" id="PS51210"/>
    </source>
</evidence>
<evidence type="ECO:0000256" key="4">
    <source>
        <dbReference type="ARBA" id="ARBA00022801"/>
    </source>
</evidence>
<evidence type="ECO:0000313" key="12">
    <source>
        <dbReference type="EMBL" id="KAK0730395.1"/>
    </source>
</evidence>
<name>A0AA40B9Y9_9PEZI</name>
<dbReference type="SMART" id="SM00022">
    <property type="entry name" value="PLAc"/>
    <property type="match status" value="1"/>
</dbReference>
<evidence type="ECO:0000256" key="10">
    <source>
        <dbReference type="RuleBase" id="RU362103"/>
    </source>
</evidence>
<comment type="caution">
    <text evidence="12">The sequence shown here is derived from an EMBL/GenBank/DDBJ whole genome shotgun (WGS) entry which is preliminary data.</text>
</comment>
<accession>A0AA40B9Y9</accession>
<feature type="domain" description="PLA2c" evidence="11">
    <location>
        <begin position="23"/>
        <end position="576"/>
    </location>
</feature>
<dbReference type="GO" id="GO:0005783">
    <property type="term" value="C:endoplasmic reticulum"/>
    <property type="evidence" value="ECO:0007669"/>
    <property type="project" value="TreeGrafter"/>
</dbReference>
<keyword evidence="3" id="KW-0732">Signal</keyword>
<dbReference type="GO" id="GO:0004623">
    <property type="term" value="F:phospholipase A2 activity"/>
    <property type="evidence" value="ECO:0007669"/>
    <property type="project" value="TreeGrafter"/>
</dbReference>
<reference evidence="12" key="1">
    <citation type="submission" date="2023-06" db="EMBL/GenBank/DDBJ databases">
        <title>Genome-scale phylogeny and comparative genomics of the fungal order Sordariales.</title>
        <authorList>
            <consortium name="Lawrence Berkeley National Laboratory"/>
            <person name="Hensen N."/>
            <person name="Bonometti L."/>
            <person name="Westerberg I."/>
            <person name="Brannstrom I.O."/>
            <person name="Guillou S."/>
            <person name="Cros-Aarteil S."/>
            <person name="Calhoun S."/>
            <person name="Haridas S."/>
            <person name="Kuo A."/>
            <person name="Mondo S."/>
            <person name="Pangilinan J."/>
            <person name="Riley R."/>
            <person name="Labutti K."/>
            <person name="Andreopoulos B."/>
            <person name="Lipzen A."/>
            <person name="Chen C."/>
            <person name="Yanf M."/>
            <person name="Daum C."/>
            <person name="Ng V."/>
            <person name="Clum A."/>
            <person name="Steindorff A."/>
            <person name="Ohm R."/>
            <person name="Martin F."/>
            <person name="Silar P."/>
            <person name="Natvig D."/>
            <person name="Lalanne C."/>
            <person name="Gautier V."/>
            <person name="Ament-Velasquez S.L."/>
            <person name="Kruys A."/>
            <person name="Hutchinson M.I."/>
            <person name="Powell A.J."/>
            <person name="Barry K."/>
            <person name="Miller A.N."/>
            <person name="Grigoriev I.V."/>
            <person name="Debuchy R."/>
            <person name="Gladieux P."/>
            <person name="Thoren M.H."/>
            <person name="Johannesson H."/>
        </authorList>
    </citation>
    <scope>NUCLEOTIDE SEQUENCE</scope>
    <source>
        <strain evidence="12">SMH4607-1</strain>
    </source>
</reference>
<dbReference type="Pfam" id="PF01735">
    <property type="entry name" value="PLA2_B"/>
    <property type="match status" value="1"/>
</dbReference>
<dbReference type="InterPro" id="IPR016035">
    <property type="entry name" value="Acyl_Trfase/lysoPLipase"/>
</dbReference>
<dbReference type="PANTHER" id="PTHR10728:SF33">
    <property type="entry name" value="LYSOPHOSPHOLIPASE 1-RELATED"/>
    <property type="match status" value="1"/>
</dbReference>
<evidence type="ECO:0000256" key="5">
    <source>
        <dbReference type="ARBA" id="ARBA00022963"/>
    </source>
</evidence>
<dbReference type="GO" id="GO:0005829">
    <property type="term" value="C:cytosol"/>
    <property type="evidence" value="ECO:0007669"/>
    <property type="project" value="TreeGrafter"/>
</dbReference>
<sequence length="624" mass="66054">MRYLAHRALPNSPSQGYKPAVVPCPETKPKIRRAGSLSPEEKAWLKLRRNATIDPMLDFLKRADIAGFDAEAYIRSAAADISALPNVAIAASGGGYRALMNGAGFVAAADSRTTGATDKGGIGGLLQASTYLAGLSGGGWLVTSIMANNFSTVESLRDGSPGSSIWDFANSIFKGPEESGVGILNTATYWGDILEQVSSKEDAGFDTSITDFWGRALSYQLVNAPDGGPAYTFSSIALTDDFQQGRIPFPILVADGRAPGAKIISLNSTVYEFNAFEMGSNDPTTFGFVPTRYIASNFSGGVIPAGGKCVEGFDQAGYVMGTSSSLFNTFLLTNITSFKDVPQFVVDAILDVLSNLDKDNNDIAQYAPNPFLGWNNETNENAHSFELDLVDGGEDLQNLPLAPLLQPMRNVDVIFAVDSSADTPYNWPNGTAVRATYDRALSPIANGTLFPPVPDANTFVNLGLNSRPTFFGCDPANFTLSKGQVVPPLLVYIPNAPYTAMSNVSTFTSSYPDSQRNDIIRNGLDAGTQGNGTIDAQWTACVACAVLSRSLARTNTIVPSVCTDCFSRYCWNGSLDSVDKGPYEPKFKIENGTTVASGAMVRGGGSVAGLATAVLVVSLGVLLG</sequence>
<evidence type="ECO:0000256" key="6">
    <source>
        <dbReference type="ARBA" id="ARBA00023098"/>
    </source>
</evidence>
<keyword evidence="6 9" id="KW-0443">Lipid metabolism</keyword>
<evidence type="ECO:0000256" key="1">
    <source>
        <dbReference type="ARBA" id="ARBA00008780"/>
    </source>
</evidence>
<protein>
    <recommendedName>
        <fullName evidence="2 10">Lysophospholipase</fullName>
        <ecNumber evidence="2 10">3.1.1.5</ecNumber>
    </recommendedName>
</protein>
<evidence type="ECO:0000313" key="13">
    <source>
        <dbReference type="Proteomes" id="UP001172102"/>
    </source>
</evidence>
<dbReference type="Proteomes" id="UP001172102">
    <property type="component" value="Unassembled WGS sequence"/>
</dbReference>
<dbReference type="FunFam" id="3.40.1090.10:FF:000010">
    <property type="entry name" value="Lysophospholipase"/>
    <property type="match status" value="1"/>
</dbReference>
<comment type="similarity">
    <text evidence="1 10">Belongs to the lysophospholipase family.</text>
</comment>
<evidence type="ECO:0000256" key="2">
    <source>
        <dbReference type="ARBA" id="ARBA00013274"/>
    </source>
</evidence>
<dbReference type="EMBL" id="JAUKUA010000001">
    <property type="protein sequence ID" value="KAK0730395.1"/>
    <property type="molecule type" value="Genomic_DNA"/>
</dbReference>
<dbReference type="AlphaFoldDB" id="A0AA40B9Y9"/>
<dbReference type="InterPro" id="IPR002642">
    <property type="entry name" value="LysoPLipase_cat_dom"/>
</dbReference>
<dbReference type="GO" id="GO:0004622">
    <property type="term" value="F:phosphatidylcholine lysophospholipase activity"/>
    <property type="evidence" value="ECO:0007669"/>
    <property type="project" value="UniProtKB-EC"/>
</dbReference>
<proteinExistence type="inferred from homology"/>
<dbReference type="GO" id="GO:0046475">
    <property type="term" value="P:glycerophospholipid catabolic process"/>
    <property type="evidence" value="ECO:0007669"/>
    <property type="project" value="TreeGrafter"/>
</dbReference>
<comment type="catalytic activity">
    <reaction evidence="8 10">
        <text>a 1-acyl-sn-glycero-3-phosphocholine + H2O = sn-glycerol 3-phosphocholine + a fatty acid + H(+)</text>
        <dbReference type="Rhea" id="RHEA:15177"/>
        <dbReference type="ChEBI" id="CHEBI:15377"/>
        <dbReference type="ChEBI" id="CHEBI:15378"/>
        <dbReference type="ChEBI" id="CHEBI:16870"/>
        <dbReference type="ChEBI" id="CHEBI:28868"/>
        <dbReference type="ChEBI" id="CHEBI:58168"/>
        <dbReference type="EC" id="3.1.1.5"/>
    </reaction>
</comment>
<evidence type="ECO:0000256" key="7">
    <source>
        <dbReference type="ARBA" id="ARBA00023180"/>
    </source>
</evidence>
<dbReference type="PANTHER" id="PTHR10728">
    <property type="entry name" value="CYTOSOLIC PHOSPHOLIPASE A2"/>
    <property type="match status" value="1"/>
</dbReference>
<evidence type="ECO:0000256" key="8">
    <source>
        <dbReference type="ARBA" id="ARBA00049531"/>
    </source>
</evidence>
<dbReference type="EC" id="3.1.1.5" evidence="2 10"/>
<dbReference type="SUPFAM" id="SSF52151">
    <property type="entry name" value="FabD/lysophospholipase-like"/>
    <property type="match status" value="1"/>
</dbReference>
<organism evidence="12 13">
    <name type="scientific">Lasiosphaeris hirsuta</name>
    <dbReference type="NCBI Taxonomy" id="260670"/>
    <lineage>
        <taxon>Eukaryota</taxon>
        <taxon>Fungi</taxon>
        <taxon>Dikarya</taxon>
        <taxon>Ascomycota</taxon>
        <taxon>Pezizomycotina</taxon>
        <taxon>Sordariomycetes</taxon>
        <taxon>Sordariomycetidae</taxon>
        <taxon>Sordariales</taxon>
        <taxon>Lasiosphaeriaceae</taxon>
        <taxon>Lasiosphaeris</taxon>
    </lineage>
</organism>